<evidence type="ECO:0000256" key="1">
    <source>
        <dbReference type="SAM" id="Phobius"/>
    </source>
</evidence>
<dbReference type="EMBL" id="CP021252">
    <property type="protein sequence ID" value="ART20764.1"/>
    <property type="molecule type" value="Genomic_DNA"/>
</dbReference>
<feature type="domain" description="Helix-hairpin-helix DNA-binding motif class 1" evidence="2">
    <location>
        <begin position="156"/>
        <end position="175"/>
    </location>
</feature>
<accession>A0A2Z2J2C3</accession>
<keyword evidence="1" id="KW-0812">Transmembrane</keyword>
<dbReference type="GO" id="GO:0006281">
    <property type="term" value="P:DNA repair"/>
    <property type="evidence" value="ECO:0007669"/>
    <property type="project" value="InterPro"/>
</dbReference>
<evidence type="ECO:0000259" key="2">
    <source>
        <dbReference type="SMART" id="SM00278"/>
    </source>
</evidence>
<sequence>MPHISDRLRELSRPTGEEDLLTVSYPRPRISVPPWIACTIAVLAAAGILVWLGISSRAEPYAATSPTSSTSAPSSFVVSVVGEVDNPGLVTVAPDARIADALDHARPKPGIDLLNLNLAKRLTDGEQIVVGMPAPVPGSAGEPGQGPLSLNAATKEQLMDLKGVGEVTAEAIIAHREEIGGFSSVEQLMDISGIGPAKFEGLKDQVQP</sequence>
<gene>
    <name evidence="3" type="ORF">CBE89_04105</name>
</gene>
<name>A0A2Z2J2C3_CORST</name>
<evidence type="ECO:0000313" key="3">
    <source>
        <dbReference type="EMBL" id="ART20764.1"/>
    </source>
</evidence>
<dbReference type="Gene3D" id="1.10.150.320">
    <property type="entry name" value="Photosystem II 12 kDa extrinsic protein"/>
    <property type="match status" value="1"/>
</dbReference>
<dbReference type="SMART" id="SM00278">
    <property type="entry name" value="HhH1"/>
    <property type="match status" value="2"/>
</dbReference>
<dbReference type="GO" id="GO:0003677">
    <property type="term" value="F:DNA binding"/>
    <property type="evidence" value="ECO:0007669"/>
    <property type="project" value="InterPro"/>
</dbReference>
<feature type="domain" description="Helix-hairpin-helix DNA-binding motif class 1" evidence="2">
    <location>
        <begin position="186"/>
        <end position="205"/>
    </location>
</feature>
<keyword evidence="1" id="KW-1133">Transmembrane helix</keyword>
<dbReference type="InterPro" id="IPR010994">
    <property type="entry name" value="RuvA_2-like"/>
</dbReference>
<dbReference type="PANTHER" id="PTHR21180:SF32">
    <property type="entry name" value="ENDONUCLEASE_EXONUCLEASE_PHOSPHATASE FAMILY DOMAIN-CONTAINING PROTEIN 1"/>
    <property type="match status" value="1"/>
</dbReference>
<dbReference type="GO" id="GO:0015628">
    <property type="term" value="P:protein secretion by the type II secretion system"/>
    <property type="evidence" value="ECO:0007669"/>
    <property type="project" value="TreeGrafter"/>
</dbReference>
<dbReference type="InterPro" id="IPR003583">
    <property type="entry name" value="Hlx-hairpin-Hlx_DNA-bd_motif"/>
</dbReference>
<dbReference type="PANTHER" id="PTHR21180">
    <property type="entry name" value="ENDONUCLEASE/EXONUCLEASE/PHOSPHATASE FAMILY DOMAIN-CONTAINING PROTEIN 1"/>
    <property type="match status" value="1"/>
</dbReference>
<dbReference type="AlphaFoldDB" id="A0A2Z2J2C3"/>
<reference evidence="3 4" key="1">
    <citation type="submission" date="2017-05" db="EMBL/GenBank/DDBJ databases">
        <title>Complete genome sequence of Corynebacterium striatum KC-Na-1 isolated from Neophocaena asiaeorientalis in Korea.</title>
        <authorList>
            <person name="Kim J.H."/>
            <person name="Lee K."/>
        </authorList>
    </citation>
    <scope>NUCLEOTIDE SEQUENCE [LARGE SCALE GENOMIC DNA]</scope>
    <source>
        <strain evidence="3 4">KC-Na-01</strain>
    </source>
</reference>
<organism evidence="3 4">
    <name type="scientific">Corynebacterium striatum</name>
    <dbReference type="NCBI Taxonomy" id="43770"/>
    <lineage>
        <taxon>Bacteria</taxon>
        <taxon>Bacillati</taxon>
        <taxon>Actinomycetota</taxon>
        <taxon>Actinomycetes</taxon>
        <taxon>Mycobacteriales</taxon>
        <taxon>Corynebacteriaceae</taxon>
        <taxon>Corynebacterium</taxon>
    </lineage>
</organism>
<dbReference type="SUPFAM" id="SSF47781">
    <property type="entry name" value="RuvA domain 2-like"/>
    <property type="match status" value="1"/>
</dbReference>
<dbReference type="KEGG" id="cstr:CBE89_04105"/>
<protein>
    <submittedName>
        <fullName evidence="3">Competence protein ComEA</fullName>
    </submittedName>
</protein>
<dbReference type="GO" id="GO:0015627">
    <property type="term" value="C:type II protein secretion system complex"/>
    <property type="evidence" value="ECO:0007669"/>
    <property type="project" value="TreeGrafter"/>
</dbReference>
<evidence type="ECO:0000313" key="4">
    <source>
        <dbReference type="Proteomes" id="UP000250197"/>
    </source>
</evidence>
<keyword evidence="1" id="KW-0472">Membrane</keyword>
<dbReference type="RefSeq" id="WP_086890898.1">
    <property type="nucleotide sequence ID" value="NZ_CP021252.1"/>
</dbReference>
<feature type="transmembrane region" description="Helical" evidence="1">
    <location>
        <begin position="34"/>
        <end position="54"/>
    </location>
</feature>
<dbReference type="InterPro" id="IPR004509">
    <property type="entry name" value="Competence_ComEA_HhH"/>
</dbReference>
<dbReference type="InterPro" id="IPR051675">
    <property type="entry name" value="Endo/Exo/Phosphatase_dom_1"/>
</dbReference>
<dbReference type="NCBIfam" id="TIGR00426">
    <property type="entry name" value="competence protein ComEA helix-hairpin-helix repeat region"/>
    <property type="match status" value="1"/>
</dbReference>
<proteinExistence type="predicted"/>
<dbReference type="Pfam" id="PF12836">
    <property type="entry name" value="HHH_3"/>
    <property type="match status" value="1"/>
</dbReference>
<dbReference type="Proteomes" id="UP000250197">
    <property type="component" value="Chromosome"/>
</dbReference>